<dbReference type="GO" id="GO:0016887">
    <property type="term" value="F:ATP hydrolysis activity"/>
    <property type="evidence" value="ECO:0007669"/>
    <property type="project" value="InterPro"/>
</dbReference>
<protein>
    <recommendedName>
        <fullName evidence="1">ATPase AAA-type core domain-containing protein</fullName>
    </recommendedName>
</protein>
<dbReference type="GO" id="GO:0005524">
    <property type="term" value="F:ATP binding"/>
    <property type="evidence" value="ECO:0007669"/>
    <property type="project" value="InterPro"/>
</dbReference>
<evidence type="ECO:0000259" key="1">
    <source>
        <dbReference type="Pfam" id="PF13304"/>
    </source>
</evidence>
<evidence type="ECO:0000313" key="3">
    <source>
        <dbReference type="Proteomes" id="UP000383971"/>
    </source>
</evidence>
<dbReference type="RefSeq" id="WP_150587072.1">
    <property type="nucleotide sequence ID" value="NZ_CABPSE010000025.1"/>
</dbReference>
<dbReference type="PANTHER" id="PTHR43581">
    <property type="entry name" value="ATP/GTP PHOSPHATASE"/>
    <property type="match status" value="1"/>
</dbReference>
<reference evidence="2 3" key="1">
    <citation type="submission" date="2019-08" db="EMBL/GenBank/DDBJ databases">
        <authorList>
            <person name="Peeters C."/>
        </authorList>
    </citation>
    <scope>NUCLEOTIDE SEQUENCE [LARGE SCALE GENOMIC DNA]</scope>
    <source>
        <strain evidence="2 3">LMG 31111</strain>
    </source>
</reference>
<dbReference type="EMBL" id="CABPSE010000025">
    <property type="protein sequence ID" value="VVE52364.1"/>
    <property type="molecule type" value="Genomic_DNA"/>
</dbReference>
<proteinExistence type="predicted"/>
<dbReference type="InterPro" id="IPR051396">
    <property type="entry name" value="Bact_Antivir_Def_Nuclease"/>
</dbReference>
<dbReference type="Gene3D" id="3.40.50.300">
    <property type="entry name" value="P-loop containing nucleotide triphosphate hydrolases"/>
    <property type="match status" value="1"/>
</dbReference>
<dbReference type="InterPro" id="IPR003959">
    <property type="entry name" value="ATPase_AAA_core"/>
</dbReference>
<dbReference type="InterPro" id="IPR027417">
    <property type="entry name" value="P-loop_NTPase"/>
</dbReference>
<feature type="domain" description="ATPase AAA-type core" evidence="1">
    <location>
        <begin position="149"/>
        <end position="241"/>
    </location>
</feature>
<dbReference type="AlphaFoldDB" id="A0A5E4YTX9"/>
<gene>
    <name evidence="2" type="ORF">PCO31111_04813</name>
</gene>
<name>A0A5E4YTX9_9BURK</name>
<accession>A0A5E4YTX9</accession>
<sequence length="487" mass="54062">MDDLDFLNPLGGSAAKLAGVNVINVILGRNGSGKSRFLRSLDSNMVGDARYRVLYVTPERSGSFQRDGNVETNTAMNPDWFVQVRRHNQPQGASFKAMSHLALRNAENAYLRRLQNTDARGKSFQADCLDPISRMLNNVSIEQGGADFTFQTVDGTVVAPAELSSGESETIAVASEVLSFLLSVDVSRTNVLLLDEPDVHQHPDLQARFGQYLLDRLNALSEDAREKLVICIATHSTPLVCSLANSDLTSIGTKEFDSNTVQLSKIPEEIKKVAPFFGHPLSLSLSHDPMLILEGEDDERVWQQAARSSQGKIRLFPVLAQSVDQQSKLESFCDRMLKSIYDHPKAFSLRDGDGTIANLVDEGCVTRLRLECYAIENLLVTDECLSRLETTWTELTAKVHQWTEDNADHKDLRLLKALFESKDRLRNTKIKNIRQLIVSIVGITKPWEVVVGQTLASMVGREVKINSDFSITTFLGEKTARSLLAIA</sequence>
<organism evidence="2 3">
    <name type="scientific">Pandoraea communis</name>
    <dbReference type="NCBI Taxonomy" id="2508297"/>
    <lineage>
        <taxon>Bacteria</taxon>
        <taxon>Pseudomonadati</taxon>
        <taxon>Pseudomonadota</taxon>
        <taxon>Betaproteobacteria</taxon>
        <taxon>Burkholderiales</taxon>
        <taxon>Burkholderiaceae</taxon>
        <taxon>Pandoraea</taxon>
    </lineage>
</organism>
<keyword evidence="3" id="KW-1185">Reference proteome</keyword>
<dbReference type="SUPFAM" id="SSF52540">
    <property type="entry name" value="P-loop containing nucleoside triphosphate hydrolases"/>
    <property type="match status" value="1"/>
</dbReference>
<dbReference type="PANTHER" id="PTHR43581:SF2">
    <property type="entry name" value="EXCINUCLEASE ATPASE SUBUNIT"/>
    <property type="match status" value="1"/>
</dbReference>
<evidence type="ECO:0000313" key="2">
    <source>
        <dbReference type="EMBL" id="VVE52364.1"/>
    </source>
</evidence>
<dbReference type="Pfam" id="PF13304">
    <property type="entry name" value="AAA_21"/>
    <property type="match status" value="1"/>
</dbReference>
<dbReference type="Proteomes" id="UP000383971">
    <property type="component" value="Unassembled WGS sequence"/>
</dbReference>